<comment type="subcellular location">
    <subcellularLocation>
        <location evidence="2">Mitochondrion</location>
    </subcellularLocation>
</comment>
<evidence type="ECO:0000259" key="10">
    <source>
        <dbReference type="PROSITE" id="PS51387"/>
    </source>
</evidence>
<evidence type="ECO:0000256" key="2">
    <source>
        <dbReference type="ARBA" id="ARBA00004173"/>
    </source>
</evidence>
<keyword evidence="12" id="KW-1185">Reference proteome</keyword>
<evidence type="ECO:0000256" key="5">
    <source>
        <dbReference type="ARBA" id="ARBA00022827"/>
    </source>
</evidence>
<organism evidence="11 12">
    <name type="scientific">Parascedosporium putredinis</name>
    <dbReference type="NCBI Taxonomy" id="1442378"/>
    <lineage>
        <taxon>Eukaryota</taxon>
        <taxon>Fungi</taxon>
        <taxon>Dikarya</taxon>
        <taxon>Ascomycota</taxon>
        <taxon>Pezizomycotina</taxon>
        <taxon>Sordariomycetes</taxon>
        <taxon>Hypocreomycetidae</taxon>
        <taxon>Microascales</taxon>
        <taxon>Microascaceae</taxon>
        <taxon>Parascedosporium</taxon>
    </lineage>
</organism>
<proteinExistence type="inferred from homology"/>
<evidence type="ECO:0000256" key="7">
    <source>
        <dbReference type="ARBA" id="ARBA00023002"/>
    </source>
</evidence>
<dbReference type="SUPFAM" id="SSF55103">
    <property type="entry name" value="FAD-linked oxidases, C-terminal domain"/>
    <property type="match status" value="1"/>
</dbReference>
<dbReference type="InterPro" id="IPR016164">
    <property type="entry name" value="FAD-linked_Oxase-like_C"/>
</dbReference>
<gene>
    <name evidence="11" type="ORF">PPNO1_LOCUS2438</name>
</gene>
<dbReference type="InterPro" id="IPR036318">
    <property type="entry name" value="FAD-bd_PCMH-like_sf"/>
</dbReference>
<evidence type="ECO:0000256" key="9">
    <source>
        <dbReference type="ARBA" id="ARBA00038897"/>
    </source>
</evidence>
<comment type="cofactor">
    <cofactor evidence="1">
        <name>FAD</name>
        <dbReference type="ChEBI" id="CHEBI:57692"/>
    </cofactor>
</comment>
<dbReference type="Pfam" id="PF01565">
    <property type="entry name" value="FAD_binding_4"/>
    <property type="match status" value="1"/>
</dbReference>
<accession>A0A9P1M9I4</accession>
<evidence type="ECO:0000256" key="4">
    <source>
        <dbReference type="ARBA" id="ARBA00022630"/>
    </source>
</evidence>
<dbReference type="PANTHER" id="PTHR11748:SF111">
    <property type="entry name" value="D-LACTATE DEHYDROGENASE, MITOCHONDRIAL-RELATED"/>
    <property type="match status" value="1"/>
</dbReference>
<keyword evidence="8" id="KW-0496">Mitochondrion</keyword>
<dbReference type="InterPro" id="IPR004113">
    <property type="entry name" value="FAD-bd_oxidored_4_C"/>
</dbReference>
<dbReference type="PANTHER" id="PTHR11748">
    <property type="entry name" value="D-LACTATE DEHYDROGENASE"/>
    <property type="match status" value="1"/>
</dbReference>
<dbReference type="AlphaFoldDB" id="A0A9P1M9I4"/>
<protein>
    <recommendedName>
        <fullName evidence="9">D-lactate dehydrogenase (cytochrome)</fullName>
        <ecNumber evidence="9">1.1.2.4</ecNumber>
    </recommendedName>
</protein>
<comment type="caution">
    <text evidence="11">The sequence shown here is derived from an EMBL/GenBank/DDBJ whole genome shotgun (WGS) entry which is preliminary data.</text>
</comment>
<dbReference type="OrthoDB" id="7786253at2759"/>
<evidence type="ECO:0000313" key="11">
    <source>
        <dbReference type="EMBL" id="CAI4212685.1"/>
    </source>
</evidence>
<dbReference type="EMBL" id="CALLCH030000005">
    <property type="protein sequence ID" value="CAI4212685.1"/>
    <property type="molecule type" value="Genomic_DNA"/>
</dbReference>
<dbReference type="SUPFAM" id="SSF56176">
    <property type="entry name" value="FAD-binding/transporter-associated domain-like"/>
    <property type="match status" value="1"/>
</dbReference>
<dbReference type="Proteomes" id="UP000838763">
    <property type="component" value="Unassembled WGS sequence"/>
</dbReference>
<evidence type="ECO:0000256" key="3">
    <source>
        <dbReference type="ARBA" id="ARBA00008000"/>
    </source>
</evidence>
<dbReference type="PROSITE" id="PS51387">
    <property type="entry name" value="FAD_PCMH"/>
    <property type="match status" value="1"/>
</dbReference>
<dbReference type="InterPro" id="IPR016166">
    <property type="entry name" value="FAD-bd_PCMH"/>
</dbReference>
<dbReference type="Pfam" id="PF02913">
    <property type="entry name" value="FAD-oxidase_C"/>
    <property type="match status" value="1"/>
</dbReference>
<evidence type="ECO:0000256" key="6">
    <source>
        <dbReference type="ARBA" id="ARBA00022946"/>
    </source>
</evidence>
<sequence>MDKAISEISLALGNDAVSKEEDILRSHGYSEWSTTNIDRLPVAVVFPSSTADVVKIAEICSKYKVPIIPYSGGSSVEGHFSAPHGGISVDFMNMNKVIEFRAEDMDITVQPGLGWMDLNESIKTSGLFFPIDPGPSAQIGGMIGTNCSGTNAVRYGTMKDWVVNLTVVLSDGRVLKTRRRPRKSSAGYNLNSLMVGSEGTLGIVTEATLKLAPIPEKTGVAVISFPSIKSAANMAIDVIHRGIPVGAIEILDDVMMNVVNRVGATGRTWKEDPTIFVKFVGSQATVADSISQVKQISSRHGSLTFEFEHDEERQKRLWSARKEALWSMLALRKSGNEVWSTDVAVPLSKVADLIELSKKDLEGLGLLEAS</sequence>
<dbReference type="GO" id="GO:0008720">
    <property type="term" value="F:D-lactate dehydrogenase (NAD+) activity"/>
    <property type="evidence" value="ECO:0007669"/>
    <property type="project" value="TreeGrafter"/>
</dbReference>
<dbReference type="GO" id="GO:0004458">
    <property type="term" value="F:D-lactate dehydrogenase (cytochrome) activity"/>
    <property type="evidence" value="ECO:0007669"/>
    <property type="project" value="UniProtKB-EC"/>
</dbReference>
<dbReference type="GO" id="GO:1903457">
    <property type="term" value="P:lactate catabolic process"/>
    <property type="evidence" value="ECO:0007669"/>
    <property type="project" value="TreeGrafter"/>
</dbReference>
<dbReference type="InterPro" id="IPR016169">
    <property type="entry name" value="FAD-bd_PCMH_sub2"/>
</dbReference>
<evidence type="ECO:0000256" key="8">
    <source>
        <dbReference type="ARBA" id="ARBA00023128"/>
    </source>
</evidence>
<evidence type="ECO:0000313" key="12">
    <source>
        <dbReference type="Proteomes" id="UP000838763"/>
    </source>
</evidence>
<dbReference type="GO" id="GO:0071949">
    <property type="term" value="F:FAD binding"/>
    <property type="evidence" value="ECO:0007669"/>
    <property type="project" value="InterPro"/>
</dbReference>
<keyword evidence="5" id="KW-0274">FAD</keyword>
<evidence type="ECO:0000256" key="1">
    <source>
        <dbReference type="ARBA" id="ARBA00001974"/>
    </source>
</evidence>
<reference evidence="11" key="1">
    <citation type="submission" date="2022-11" db="EMBL/GenBank/DDBJ databases">
        <authorList>
            <person name="Scott C."/>
            <person name="Bruce N."/>
        </authorList>
    </citation>
    <scope>NUCLEOTIDE SEQUENCE</scope>
</reference>
<keyword evidence="7" id="KW-0560">Oxidoreductase</keyword>
<dbReference type="FunFam" id="3.30.465.10:FF:000014">
    <property type="entry name" value="D-lactate dehydrogenase (Cytochrome), putative"/>
    <property type="match status" value="1"/>
</dbReference>
<dbReference type="Gene3D" id="3.30.465.10">
    <property type="match status" value="1"/>
</dbReference>
<feature type="domain" description="FAD-binding PCMH-type" evidence="10">
    <location>
        <begin position="37"/>
        <end position="214"/>
    </location>
</feature>
<comment type="similarity">
    <text evidence="3">Belongs to the FAD-binding oxidoreductase/transferase type 4 family.</text>
</comment>
<name>A0A9P1M9I4_9PEZI</name>
<dbReference type="InterPro" id="IPR006094">
    <property type="entry name" value="Oxid_FAD_bind_N"/>
</dbReference>
<keyword evidence="4" id="KW-0285">Flavoprotein</keyword>
<dbReference type="GO" id="GO:0005739">
    <property type="term" value="C:mitochondrion"/>
    <property type="evidence" value="ECO:0007669"/>
    <property type="project" value="UniProtKB-SubCell"/>
</dbReference>
<dbReference type="EC" id="1.1.2.4" evidence="9"/>
<keyword evidence="6" id="KW-0809">Transit peptide</keyword>